<evidence type="ECO:0000313" key="1">
    <source>
        <dbReference type="EMBL" id="JAD29212.1"/>
    </source>
</evidence>
<protein>
    <submittedName>
        <fullName evidence="1">Uncharacterized protein</fullName>
    </submittedName>
</protein>
<dbReference type="AlphaFoldDB" id="A0A0A8Z2Y8"/>
<accession>A0A0A8Z2Y8</accession>
<organism evidence="1">
    <name type="scientific">Arundo donax</name>
    <name type="common">Giant reed</name>
    <name type="synonym">Donax arundinaceus</name>
    <dbReference type="NCBI Taxonomy" id="35708"/>
    <lineage>
        <taxon>Eukaryota</taxon>
        <taxon>Viridiplantae</taxon>
        <taxon>Streptophyta</taxon>
        <taxon>Embryophyta</taxon>
        <taxon>Tracheophyta</taxon>
        <taxon>Spermatophyta</taxon>
        <taxon>Magnoliopsida</taxon>
        <taxon>Liliopsida</taxon>
        <taxon>Poales</taxon>
        <taxon>Poaceae</taxon>
        <taxon>PACMAD clade</taxon>
        <taxon>Arundinoideae</taxon>
        <taxon>Arundineae</taxon>
        <taxon>Arundo</taxon>
    </lineage>
</organism>
<sequence>MIFGTLPSTVRYKHYLP</sequence>
<proteinExistence type="predicted"/>
<reference evidence="1" key="1">
    <citation type="submission" date="2014-09" db="EMBL/GenBank/DDBJ databases">
        <authorList>
            <person name="Magalhaes I.L.F."/>
            <person name="Oliveira U."/>
            <person name="Santos F.R."/>
            <person name="Vidigal T.H.D.A."/>
            <person name="Brescovit A.D."/>
            <person name="Santos A.J."/>
        </authorList>
    </citation>
    <scope>NUCLEOTIDE SEQUENCE</scope>
    <source>
        <tissue evidence="1">Shoot tissue taken approximately 20 cm above the soil surface</tissue>
    </source>
</reference>
<name>A0A0A8Z2Y8_ARUDO</name>
<dbReference type="EMBL" id="GBRH01268683">
    <property type="protein sequence ID" value="JAD29212.1"/>
    <property type="molecule type" value="Transcribed_RNA"/>
</dbReference>
<reference evidence="1" key="2">
    <citation type="journal article" date="2015" name="Data Brief">
        <title>Shoot transcriptome of the giant reed, Arundo donax.</title>
        <authorList>
            <person name="Barrero R.A."/>
            <person name="Guerrero F.D."/>
            <person name="Moolhuijzen P."/>
            <person name="Goolsby J.A."/>
            <person name="Tidwell J."/>
            <person name="Bellgard S.E."/>
            <person name="Bellgard M.I."/>
        </authorList>
    </citation>
    <scope>NUCLEOTIDE SEQUENCE</scope>
    <source>
        <tissue evidence="1">Shoot tissue taken approximately 20 cm above the soil surface</tissue>
    </source>
</reference>